<dbReference type="Proteomes" id="UP000034350">
    <property type="component" value="Unassembled WGS sequence"/>
</dbReference>
<proteinExistence type="predicted"/>
<gene>
    <name evidence="2" type="ORF">AAJ76_500043367</name>
</gene>
<dbReference type="EMBL" id="JPQZ01000005">
    <property type="protein sequence ID" value="KKO76227.1"/>
    <property type="molecule type" value="Genomic_DNA"/>
</dbReference>
<dbReference type="VEuPathDB" id="MicrosporidiaDB:G9O61_00g003540"/>
<feature type="chain" id="PRO_5002530573" evidence="1">
    <location>
        <begin position="20"/>
        <end position="100"/>
    </location>
</feature>
<dbReference type="AlphaFoldDB" id="A0A0F9YUV0"/>
<evidence type="ECO:0000256" key="1">
    <source>
        <dbReference type="SAM" id="SignalP"/>
    </source>
</evidence>
<accession>A0A0F9YUV0</accession>
<sequence length="100" mass="11773">MNIWFFILVVFSLNLSTSCYRSNELKDRREIVSELSKKIKTLHMLNDLYKINEVEFEKRLLALIHSVSVLNCCCINNCEYNSLVTGIVKEQGKYLNKVFY</sequence>
<dbReference type="GeneID" id="36320804"/>
<keyword evidence="3" id="KW-1185">Reference proteome</keyword>
<evidence type="ECO:0000313" key="2">
    <source>
        <dbReference type="EMBL" id="KKO76227.1"/>
    </source>
</evidence>
<dbReference type="RefSeq" id="XP_024331969.1">
    <property type="nucleotide sequence ID" value="XM_024475857.1"/>
</dbReference>
<comment type="caution">
    <text evidence="2">The sequence shown here is derived from an EMBL/GenBank/DDBJ whole genome shotgun (WGS) entry which is preliminary data.</text>
</comment>
<dbReference type="VEuPathDB" id="MicrosporidiaDB:NCER_101457"/>
<name>A0A0F9YUV0_9MICR</name>
<evidence type="ECO:0000313" key="3">
    <source>
        <dbReference type="Proteomes" id="UP000034350"/>
    </source>
</evidence>
<feature type="signal peptide" evidence="1">
    <location>
        <begin position="1"/>
        <end position="19"/>
    </location>
</feature>
<protein>
    <submittedName>
        <fullName evidence="2">Uncharacterized protein</fullName>
    </submittedName>
</protein>
<keyword evidence="1" id="KW-0732">Signal</keyword>
<dbReference type="VEuPathDB" id="MicrosporidiaDB:AAJ76_500043367"/>
<reference evidence="2 3" key="1">
    <citation type="journal article" date="2015" name="Environ. Microbiol.">
        <title>Genome analyses suggest the presence of polyploidy and recent human-driven expansions in eight global populations of the honeybee pathogen Nosema ceranae.</title>
        <authorList>
            <person name="Pelin A."/>
            <person name="Selman M."/>
            <person name="Aris-Brosou S."/>
            <person name="Farinelli L."/>
            <person name="Corradi N."/>
        </authorList>
    </citation>
    <scope>NUCLEOTIDE SEQUENCE [LARGE SCALE GENOMIC DNA]</scope>
    <source>
        <strain evidence="2 3">PA08 1199</strain>
    </source>
</reference>
<organism evidence="2 3">
    <name type="scientific">Vairimorpha ceranae</name>
    <dbReference type="NCBI Taxonomy" id="40302"/>
    <lineage>
        <taxon>Eukaryota</taxon>
        <taxon>Fungi</taxon>
        <taxon>Fungi incertae sedis</taxon>
        <taxon>Microsporidia</taxon>
        <taxon>Nosematidae</taxon>
        <taxon>Vairimorpha</taxon>
    </lineage>
</organism>